<comment type="caution">
    <text evidence="1">The sequence shown here is derived from an EMBL/GenBank/DDBJ whole genome shotgun (WGS) entry which is preliminary data.</text>
</comment>
<dbReference type="EMBL" id="QFFI01000030">
    <property type="protein sequence ID" value="PWG61591.1"/>
    <property type="molecule type" value="Genomic_DNA"/>
</dbReference>
<dbReference type="AlphaFoldDB" id="A0A2U2MXH8"/>
<accession>A0A2U2MXH8</accession>
<protein>
    <submittedName>
        <fullName evidence="1">Uncharacterized protein</fullName>
    </submittedName>
</protein>
<gene>
    <name evidence="1" type="ORF">DEM34_15490</name>
</gene>
<reference evidence="1 2" key="1">
    <citation type="submission" date="2018-05" db="EMBL/GenBank/DDBJ databases">
        <title>Spiribacter halobius sp. nov., a moderately halophilic bacterium isolated from marine solar saltern.</title>
        <authorList>
            <person name="Zheng W.-S."/>
            <person name="Lu D.-C."/>
            <person name="Du Z.-J."/>
        </authorList>
    </citation>
    <scope>NUCLEOTIDE SEQUENCE [LARGE SCALE GENOMIC DNA]</scope>
    <source>
        <strain evidence="1 2">E85</strain>
    </source>
</reference>
<name>A0A2U2MXH8_9GAMM</name>
<evidence type="ECO:0000313" key="1">
    <source>
        <dbReference type="EMBL" id="PWG61591.1"/>
    </source>
</evidence>
<organism evidence="1 2">
    <name type="scientific">Sediminicurvatus halobius</name>
    <dbReference type="NCBI Taxonomy" id="2182432"/>
    <lineage>
        <taxon>Bacteria</taxon>
        <taxon>Pseudomonadati</taxon>
        <taxon>Pseudomonadota</taxon>
        <taxon>Gammaproteobacteria</taxon>
        <taxon>Chromatiales</taxon>
        <taxon>Ectothiorhodospiraceae</taxon>
        <taxon>Sediminicurvatus</taxon>
    </lineage>
</organism>
<keyword evidence="2" id="KW-1185">Reference proteome</keyword>
<proteinExistence type="predicted"/>
<dbReference type="Proteomes" id="UP000245474">
    <property type="component" value="Unassembled WGS sequence"/>
</dbReference>
<evidence type="ECO:0000313" key="2">
    <source>
        <dbReference type="Proteomes" id="UP000245474"/>
    </source>
</evidence>
<sequence>MIALLCDEGGGKRPRAAGPADGVCTAVAQVPQRRLGALWLISRKAAGTYSIAAEMSSPKATSTAPRLWQTLTP</sequence>